<dbReference type="PROSITE" id="PS50294">
    <property type="entry name" value="WD_REPEATS_REGION"/>
    <property type="match status" value="1"/>
</dbReference>
<dbReference type="Pfam" id="PF00400">
    <property type="entry name" value="WD40"/>
    <property type="match status" value="1"/>
</dbReference>
<proteinExistence type="predicted"/>
<keyword evidence="2" id="KW-0677">Repeat</keyword>
<dbReference type="Pfam" id="PF23775">
    <property type="entry name" value="Beta-prop_RIG_2nd"/>
    <property type="match status" value="1"/>
</dbReference>
<dbReference type="PANTHER" id="PTHR46362">
    <property type="entry name" value="GEM-ASSOCIATED PROTEIN 5"/>
    <property type="match status" value="1"/>
</dbReference>
<dbReference type="Proteomes" id="UP000030746">
    <property type="component" value="Unassembled WGS sequence"/>
</dbReference>
<feature type="domain" description="Gem-associated protein 5 first beta-propeller" evidence="4">
    <location>
        <begin position="146"/>
        <end position="203"/>
    </location>
</feature>
<evidence type="ECO:0000256" key="2">
    <source>
        <dbReference type="ARBA" id="ARBA00022737"/>
    </source>
</evidence>
<dbReference type="GO" id="GO:0032797">
    <property type="term" value="C:SMN complex"/>
    <property type="evidence" value="ECO:0007669"/>
    <property type="project" value="TreeGrafter"/>
</dbReference>
<dbReference type="InterPro" id="IPR001680">
    <property type="entry name" value="WD40_rpt"/>
</dbReference>
<dbReference type="SUPFAM" id="SSF50998">
    <property type="entry name" value="Quinoprotein alcohol dehydrogenase-like"/>
    <property type="match status" value="1"/>
</dbReference>
<dbReference type="STRING" id="225164.V4A3D3"/>
<feature type="repeat" description="WD" evidence="3">
    <location>
        <begin position="223"/>
        <end position="245"/>
    </location>
</feature>
<dbReference type="InterPro" id="IPR056432">
    <property type="entry name" value="Beta-prop_GEMI5_1st"/>
</dbReference>
<gene>
    <name evidence="6" type="ORF">LOTGIDRAFT_234283</name>
</gene>
<dbReference type="OMA" id="HHETINA"/>
<evidence type="ECO:0000313" key="6">
    <source>
        <dbReference type="EMBL" id="ESO89430.1"/>
    </source>
</evidence>
<evidence type="ECO:0000259" key="5">
    <source>
        <dbReference type="Pfam" id="PF23775"/>
    </source>
</evidence>
<dbReference type="InterPro" id="IPR056424">
    <property type="entry name" value="Beta-prop_GEMI5_2nd"/>
</dbReference>
<sequence>MSFSHIPPSPNWYCSKVSDVNTTGLYVFGARSNVYIFKTNGGNHGPPHFVGMFTEHKDRVSSTMLGQTKENHGSCCSTSDDGFVKVWDIASKVTTKSHSEHKDKITCGSWSSLQDDLIVTGDERGNIICWQYKADICQKFKQEKEYIFSIACSPHKKFHVAVGYKSGNVLLLDITKNCRVLHKLRGHDDEIHCIVWCPVPGETIFTDGEQDEKDDAAKTGCIVATGSRDRTIKFWSSEKGRQLFQKKLPINTGYKREQREEGRNKVWLTLYWRKEKWHQLISSSHGGELILWDILPSAEKPMQLFSSTEGRGHTRVVFNICASSKDENHLYTISMDRLIGVWSLKTMSCINTLPSLGGYLYTIKSSPVDPGRLALGVGDSMIRVWNTNNKTNSFDFQSLWQGIKSKVTCLSWHPSKESWLAYGTDDGRVGIYDVFSQKPPLLSGTFHRKTVYVVAWGPPSKCTEENFSNFSLYTVGDGVILEHHPKVMSKEATNINKIIESANGKKTPGSHLIRSDISWKPDYSLVAIGNEDGSVDVYWADFKLRCVIQVHRKLINCLQWHPHITTQGGSIVSTCNSWLASGANDAMVHIVDLSDIPVDKPVTIIESMRKLEGHSIRVTGLSWSPHVDGKIASCGYDSSVIVWNVKTGTALVKFDGHQGRILSVLWSGLDPDEIISGGFDCSLHRWKISSLPKALLEFGMVFLLFLTPDTTFHHEIHPHMFDMYPPHVKSSLAATNYCQTLAAKLLC</sequence>
<dbReference type="InterPro" id="IPR052640">
    <property type="entry name" value="Gemin-5"/>
</dbReference>
<dbReference type="PROSITE" id="PS00678">
    <property type="entry name" value="WD_REPEATS_1"/>
    <property type="match status" value="1"/>
</dbReference>
<dbReference type="PROSITE" id="PS50082">
    <property type="entry name" value="WD_REPEATS_2"/>
    <property type="match status" value="2"/>
</dbReference>
<feature type="repeat" description="WD" evidence="3">
    <location>
        <begin position="611"/>
        <end position="653"/>
    </location>
</feature>
<name>V4A3D3_LOTGI</name>
<dbReference type="AlphaFoldDB" id="V4A3D3"/>
<dbReference type="EMBL" id="KB202591">
    <property type="protein sequence ID" value="ESO89430.1"/>
    <property type="molecule type" value="Genomic_DNA"/>
</dbReference>
<organism evidence="6 7">
    <name type="scientific">Lottia gigantea</name>
    <name type="common">Giant owl limpet</name>
    <dbReference type="NCBI Taxonomy" id="225164"/>
    <lineage>
        <taxon>Eukaryota</taxon>
        <taxon>Metazoa</taxon>
        <taxon>Spiralia</taxon>
        <taxon>Lophotrochozoa</taxon>
        <taxon>Mollusca</taxon>
        <taxon>Gastropoda</taxon>
        <taxon>Patellogastropoda</taxon>
        <taxon>Lottioidea</taxon>
        <taxon>Lottiidae</taxon>
        <taxon>Lottia</taxon>
    </lineage>
</organism>
<dbReference type="GO" id="GO:0000387">
    <property type="term" value="P:spliceosomal snRNP assembly"/>
    <property type="evidence" value="ECO:0007669"/>
    <property type="project" value="TreeGrafter"/>
</dbReference>
<dbReference type="GeneID" id="20249482"/>
<dbReference type="InterPro" id="IPR011047">
    <property type="entry name" value="Quinoprotein_ADH-like_sf"/>
</dbReference>
<evidence type="ECO:0000256" key="1">
    <source>
        <dbReference type="ARBA" id="ARBA00022574"/>
    </source>
</evidence>
<dbReference type="PANTHER" id="PTHR46362:SF1">
    <property type="entry name" value="GEM-ASSOCIATED PROTEIN 5"/>
    <property type="match status" value="1"/>
</dbReference>
<dbReference type="GO" id="GO:0005634">
    <property type="term" value="C:nucleus"/>
    <property type="evidence" value="ECO:0007669"/>
    <property type="project" value="TreeGrafter"/>
</dbReference>
<protein>
    <submittedName>
        <fullName evidence="6">Uncharacterized protein</fullName>
    </submittedName>
</protein>
<dbReference type="InterPro" id="IPR019775">
    <property type="entry name" value="WD40_repeat_CS"/>
</dbReference>
<dbReference type="KEGG" id="lgi:LOTGIDRAFT_234283"/>
<dbReference type="InterPro" id="IPR036322">
    <property type="entry name" value="WD40_repeat_dom_sf"/>
</dbReference>
<keyword evidence="7" id="KW-1185">Reference proteome</keyword>
<dbReference type="Gene3D" id="2.130.10.10">
    <property type="entry name" value="YVTN repeat-like/Quinoprotein amine dehydrogenase"/>
    <property type="match status" value="2"/>
</dbReference>
<dbReference type="CTD" id="20249482"/>
<evidence type="ECO:0000256" key="3">
    <source>
        <dbReference type="PROSITE-ProRule" id="PRU00221"/>
    </source>
</evidence>
<dbReference type="HOGENOM" id="CLU_004491_0_0_1"/>
<dbReference type="GO" id="GO:0003730">
    <property type="term" value="F:mRNA 3'-UTR binding"/>
    <property type="evidence" value="ECO:0007669"/>
    <property type="project" value="TreeGrafter"/>
</dbReference>
<dbReference type="SUPFAM" id="SSF50978">
    <property type="entry name" value="WD40 repeat-like"/>
    <property type="match status" value="1"/>
</dbReference>
<dbReference type="SMART" id="SM00320">
    <property type="entry name" value="WD40"/>
    <property type="match status" value="11"/>
</dbReference>
<feature type="domain" description="Gem-associated protein 5 second beta-propeller" evidence="5">
    <location>
        <begin position="367"/>
        <end position="678"/>
    </location>
</feature>
<accession>V4A3D3</accession>
<dbReference type="Pfam" id="PF23770">
    <property type="entry name" value="Beta-prop_RIG_1st"/>
    <property type="match status" value="1"/>
</dbReference>
<evidence type="ECO:0000259" key="4">
    <source>
        <dbReference type="Pfam" id="PF23770"/>
    </source>
</evidence>
<dbReference type="OrthoDB" id="7326421at2759"/>
<dbReference type="InterPro" id="IPR015943">
    <property type="entry name" value="WD40/YVTN_repeat-like_dom_sf"/>
</dbReference>
<keyword evidence="1 3" id="KW-0853">WD repeat</keyword>
<reference evidence="6 7" key="1">
    <citation type="journal article" date="2013" name="Nature">
        <title>Insights into bilaterian evolution from three spiralian genomes.</title>
        <authorList>
            <person name="Simakov O."/>
            <person name="Marletaz F."/>
            <person name="Cho S.J."/>
            <person name="Edsinger-Gonzales E."/>
            <person name="Havlak P."/>
            <person name="Hellsten U."/>
            <person name="Kuo D.H."/>
            <person name="Larsson T."/>
            <person name="Lv J."/>
            <person name="Arendt D."/>
            <person name="Savage R."/>
            <person name="Osoegawa K."/>
            <person name="de Jong P."/>
            <person name="Grimwood J."/>
            <person name="Chapman J.A."/>
            <person name="Shapiro H."/>
            <person name="Aerts A."/>
            <person name="Otillar R.P."/>
            <person name="Terry A.Y."/>
            <person name="Boore J.L."/>
            <person name="Grigoriev I.V."/>
            <person name="Lindberg D.R."/>
            <person name="Seaver E.C."/>
            <person name="Weisblat D.A."/>
            <person name="Putnam N.H."/>
            <person name="Rokhsar D.S."/>
        </authorList>
    </citation>
    <scope>NUCLEOTIDE SEQUENCE [LARGE SCALE GENOMIC DNA]</scope>
</reference>
<evidence type="ECO:0000313" key="7">
    <source>
        <dbReference type="Proteomes" id="UP000030746"/>
    </source>
</evidence>
<dbReference type="RefSeq" id="XP_009059793.1">
    <property type="nucleotide sequence ID" value="XM_009061545.1"/>
</dbReference>